<dbReference type="InterPro" id="IPR013939">
    <property type="entry name" value="Regulatory_Dfp1/Him1"/>
</dbReference>
<feature type="domain" description="DBF4-type" evidence="6">
    <location>
        <begin position="478"/>
        <end position="527"/>
    </location>
</feature>
<dbReference type="GO" id="GO:0003676">
    <property type="term" value="F:nucleic acid binding"/>
    <property type="evidence" value="ECO:0007669"/>
    <property type="project" value="InterPro"/>
</dbReference>
<keyword evidence="8" id="KW-1185">Reference proteome</keyword>
<dbReference type="InterPro" id="IPR055116">
    <property type="entry name" value="DBF4_BRCT"/>
</dbReference>
<dbReference type="GO" id="GO:0008270">
    <property type="term" value="F:zinc ion binding"/>
    <property type="evidence" value="ECO:0007669"/>
    <property type="project" value="UniProtKB-KW"/>
</dbReference>
<feature type="region of interest" description="Disordered" evidence="5">
    <location>
        <begin position="455"/>
        <end position="475"/>
    </location>
</feature>
<dbReference type="GeneID" id="90072498"/>
<evidence type="ECO:0000256" key="1">
    <source>
        <dbReference type="ARBA" id="ARBA00022723"/>
    </source>
</evidence>
<dbReference type="InterPro" id="IPR038545">
    <property type="entry name" value="Znf_DBF_sf"/>
</dbReference>
<dbReference type="Pfam" id="PF08630">
    <property type="entry name" value="Dfp1_Him1_M"/>
    <property type="match status" value="1"/>
</dbReference>
<dbReference type="Proteomes" id="UP001360560">
    <property type="component" value="Unassembled WGS sequence"/>
</dbReference>
<organism evidence="7 8">
    <name type="scientific">Saccharomycopsis crataegensis</name>
    <dbReference type="NCBI Taxonomy" id="43959"/>
    <lineage>
        <taxon>Eukaryota</taxon>
        <taxon>Fungi</taxon>
        <taxon>Dikarya</taxon>
        <taxon>Ascomycota</taxon>
        <taxon>Saccharomycotina</taxon>
        <taxon>Saccharomycetes</taxon>
        <taxon>Saccharomycopsidaceae</taxon>
        <taxon>Saccharomycopsis</taxon>
    </lineage>
</organism>
<dbReference type="InterPro" id="IPR006572">
    <property type="entry name" value="Znf_DBF"/>
</dbReference>
<proteinExistence type="predicted"/>
<dbReference type="Pfam" id="PF07535">
    <property type="entry name" value="zf-DBF"/>
    <property type="match status" value="1"/>
</dbReference>
<evidence type="ECO:0000256" key="2">
    <source>
        <dbReference type="ARBA" id="ARBA00022771"/>
    </source>
</evidence>
<keyword evidence="1" id="KW-0479">Metal-binding</keyword>
<gene>
    <name evidence="7" type="ORF">DASC09_018440</name>
</gene>
<evidence type="ECO:0000256" key="3">
    <source>
        <dbReference type="ARBA" id="ARBA00022833"/>
    </source>
</evidence>
<dbReference type="Gene3D" id="3.40.50.10190">
    <property type="entry name" value="BRCT domain"/>
    <property type="match status" value="1"/>
</dbReference>
<dbReference type="SMART" id="SM00586">
    <property type="entry name" value="ZnF_DBF"/>
    <property type="match status" value="1"/>
</dbReference>
<evidence type="ECO:0000256" key="5">
    <source>
        <dbReference type="SAM" id="MobiDB-lite"/>
    </source>
</evidence>
<feature type="compositionally biased region" description="Polar residues" evidence="5">
    <location>
        <begin position="327"/>
        <end position="336"/>
    </location>
</feature>
<feature type="region of interest" description="Disordered" evidence="5">
    <location>
        <begin position="322"/>
        <end position="346"/>
    </location>
</feature>
<protein>
    <recommendedName>
        <fullName evidence="6">DBF4-type domain-containing protein</fullName>
    </recommendedName>
</protein>
<dbReference type="InterPro" id="IPR036420">
    <property type="entry name" value="BRCT_dom_sf"/>
</dbReference>
<dbReference type="Gene3D" id="6.10.250.3410">
    <property type="entry name" value="DBF zinc finger"/>
    <property type="match status" value="1"/>
</dbReference>
<dbReference type="Pfam" id="PF22437">
    <property type="entry name" value="DBF4_BRCT"/>
    <property type="match status" value="1"/>
</dbReference>
<dbReference type="EMBL" id="BTFZ01000002">
    <property type="protein sequence ID" value="GMM34519.1"/>
    <property type="molecule type" value="Genomic_DNA"/>
</dbReference>
<reference evidence="7 8" key="1">
    <citation type="journal article" date="2023" name="Elife">
        <title>Identification of key yeast species and microbe-microbe interactions impacting larval growth of Drosophila in the wild.</title>
        <authorList>
            <person name="Mure A."/>
            <person name="Sugiura Y."/>
            <person name="Maeda R."/>
            <person name="Honda K."/>
            <person name="Sakurai N."/>
            <person name="Takahashi Y."/>
            <person name="Watada M."/>
            <person name="Katoh T."/>
            <person name="Gotoh A."/>
            <person name="Gotoh Y."/>
            <person name="Taniguchi I."/>
            <person name="Nakamura K."/>
            <person name="Hayashi T."/>
            <person name="Katayama T."/>
            <person name="Uemura T."/>
            <person name="Hattori Y."/>
        </authorList>
    </citation>
    <scope>NUCLEOTIDE SEQUENCE [LARGE SCALE GENOMIC DNA]</scope>
    <source>
        <strain evidence="7 8">SC-9</strain>
    </source>
</reference>
<evidence type="ECO:0000259" key="6">
    <source>
        <dbReference type="PROSITE" id="PS51265"/>
    </source>
</evidence>
<accession>A0AAV5QIR6</accession>
<name>A0AAV5QIR6_9ASCO</name>
<evidence type="ECO:0000313" key="7">
    <source>
        <dbReference type="EMBL" id="GMM34519.1"/>
    </source>
</evidence>
<keyword evidence="2 4" id="KW-0863">Zinc-finger</keyword>
<evidence type="ECO:0000313" key="8">
    <source>
        <dbReference type="Proteomes" id="UP001360560"/>
    </source>
</evidence>
<sequence>MDAAERTKRKPLGEKDVNSIQASVKLKQKQIQLHLFKQQQQQQQKEKQIFVKPLNLTKEISSRPQAARNLQVLSKRDPANIQLQRNKEIQEYKKLVQSSVIYIDNSYPNTSITLKKIQAIKEALIAYGAKFIPFFSEKVTLIISAREFDKTLKYPQHDIFYHIDGVKKRVWCYKKVAKILRYIGHVTELRDEKSLSTLLQQEKNDYGEGLVYFNNEYFYVYDLSKKYSAIAIKEWKGDDEFPKMSETVRGKSLFSKKNFSQSKLQNWRQQETIHGKILKAQRQRLKDLCFIDSDIDNEDNTIYAYHERSLNDSDLIREARFEDSDDISSSPMNAKTSSDEESPIKSKESMVLNDMSAYGMAGASEDNNADSAISEKSGFSNNVLNFQYSDMIASGITTNSSVPAILSTNAGVMVTGRMNINPFLSKNKNLKRRLIAGGDFSKRQKVPAQVKRIVEKQQDQRNPGEEKKNKNKKIDHDRLKGLNKCENCNTYFSDFQKHCKTRKHVAYATDPSNFINIDNLISELNSTRRKMPIKQ</sequence>
<dbReference type="RefSeq" id="XP_064851519.1">
    <property type="nucleotide sequence ID" value="XM_064995447.1"/>
</dbReference>
<comment type="caution">
    <text evidence="7">The sequence shown here is derived from an EMBL/GenBank/DDBJ whole genome shotgun (WGS) entry which is preliminary data.</text>
</comment>
<evidence type="ECO:0000256" key="4">
    <source>
        <dbReference type="PROSITE-ProRule" id="PRU00600"/>
    </source>
</evidence>
<keyword evidence="3" id="KW-0862">Zinc</keyword>
<dbReference type="AlphaFoldDB" id="A0AAV5QIR6"/>
<dbReference type="PROSITE" id="PS51265">
    <property type="entry name" value="ZF_DBF4"/>
    <property type="match status" value="1"/>
</dbReference>